<dbReference type="EMBL" id="CP048209">
    <property type="protein sequence ID" value="QHT61136.1"/>
    <property type="molecule type" value="Genomic_DNA"/>
</dbReference>
<sequence length="410" mass="45018">MAGPLLHPEGNGSWASAWRRVHASVFPADWETRSVSATASDLLANLIVNEWRNLGTNETEEMEETEETEETDEAEDTAERGANCSDQCYLLHPVTLEGSWHPILPHPLESGHEPVRSAMDAELTLGTDQEPDPEEWFSWFSSLTSEASGIFHAWDEGALSQLPLAQCLVEPADPLSEGPAKLLPTIVGSGLTHAEARRESGLAGLEAYTARMAPLLLPGLPSSRREDIHIGAGFTFAEAVGRGLKACLNKELGRRVHGHEQILTRMEGTRIEDVHCLYYLQALDILEGEPLIASGEPLLGFPAVWVRSGTSWYGSVGLHLTLALRQSLQNALMKTESTPVSSVTWHDHKQPGVIIPSGNAIELAPCIRLAVQTLKLHRKRLEVFDMRYESFLRDGPIAVVGLVLREEESL</sequence>
<dbReference type="AlphaFoldDB" id="A0A6C0FVH9"/>
<feature type="region of interest" description="Disordered" evidence="1">
    <location>
        <begin position="56"/>
        <end position="80"/>
    </location>
</feature>
<dbReference type="KEGG" id="plyc:GXP70_15020"/>
<accession>A0A6C0FVH9</accession>
<evidence type="ECO:0000313" key="2">
    <source>
        <dbReference type="EMBL" id="QHT61136.1"/>
    </source>
</evidence>
<dbReference type="Proteomes" id="UP000476064">
    <property type="component" value="Chromosome"/>
</dbReference>
<evidence type="ECO:0008006" key="4">
    <source>
        <dbReference type="Google" id="ProtNLM"/>
    </source>
</evidence>
<dbReference type="RefSeq" id="WP_162357575.1">
    <property type="nucleotide sequence ID" value="NZ_CP048209.1"/>
</dbReference>
<organism evidence="2 3">
    <name type="scientific">Paenibacillus lycopersici</name>
    <dbReference type="NCBI Taxonomy" id="2704462"/>
    <lineage>
        <taxon>Bacteria</taxon>
        <taxon>Bacillati</taxon>
        <taxon>Bacillota</taxon>
        <taxon>Bacilli</taxon>
        <taxon>Bacillales</taxon>
        <taxon>Paenibacillaceae</taxon>
        <taxon>Paenibacillus</taxon>
    </lineage>
</organism>
<feature type="compositionally biased region" description="Acidic residues" evidence="1">
    <location>
        <begin position="58"/>
        <end position="76"/>
    </location>
</feature>
<proteinExistence type="predicted"/>
<evidence type="ECO:0000256" key="1">
    <source>
        <dbReference type="SAM" id="MobiDB-lite"/>
    </source>
</evidence>
<reference evidence="2 3" key="1">
    <citation type="submission" date="2020-01" db="EMBL/GenBank/DDBJ databases">
        <title>Paenibacillus sp. nov., isolated from tomato rhizosphere.</title>
        <authorList>
            <person name="Weon H.-Y."/>
            <person name="Lee S.A."/>
        </authorList>
    </citation>
    <scope>NUCLEOTIDE SEQUENCE [LARGE SCALE GENOMIC DNA]</scope>
    <source>
        <strain evidence="2 3">12200R-189</strain>
    </source>
</reference>
<name>A0A6C0FVH9_9BACL</name>
<protein>
    <recommendedName>
        <fullName evidence="4">YcaO-like family protein</fullName>
    </recommendedName>
</protein>
<keyword evidence="3" id="KW-1185">Reference proteome</keyword>
<evidence type="ECO:0000313" key="3">
    <source>
        <dbReference type="Proteomes" id="UP000476064"/>
    </source>
</evidence>
<gene>
    <name evidence="2" type="ORF">GXP70_15020</name>
</gene>